<comment type="similarity">
    <text evidence="1">Belongs to the prokaryotic molybdopterin-containing oxidoreductase family.</text>
</comment>
<dbReference type="SUPFAM" id="SSF52343">
    <property type="entry name" value="Ferredoxin reductase-like, C-terminal NADP-linked domain"/>
    <property type="match status" value="1"/>
</dbReference>
<dbReference type="PANTHER" id="PTHR43742">
    <property type="entry name" value="TRIMETHYLAMINE-N-OXIDE REDUCTASE"/>
    <property type="match status" value="1"/>
</dbReference>
<evidence type="ECO:0000259" key="5">
    <source>
        <dbReference type="PROSITE" id="PS51085"/>
    </source>
</evidence>
<dbReference type="Pfam" id="PF00384">
    <property type="entry name" value="Molybdopterin"/>
    <property type="match status" value="1"/>
</dbReference>
<feature type="domain" description="2Fe-2S ferredoxin-type" evidence="5">
    <location>
        <begin position="1033"/>
        <end position="1115"/>
    </location>
</feature>
<gene>
    <name evidence="8" type="ORF">CFP71_30240</name>
</gene>
<name>A0A229RRT1_9PSEU</name>
<dbReference type="Pfam" id="PF04879">
    <property type="entry name" value="Molybdop_Fe4S4"/>
    <property type="match status" value="1"/>
</dbReference>
<dbReference type="RefSeq" id="WP_093937365.1">
    <property type="nucleotide sequence ID" value="NZ_NMQT01000112.1"/>
</dbReference>
<dbReference type="Proteomes" id="UP000215223">
    <property type="component" value="Unassembled WGS sequence"/>
</dbReference>
<dbReference type="SUPFAM" id="SSF63380">
    <property type="entry name" value="Riboflavin synthase domain-like"/>
    <property type="match status" value="1"/>
</dbReference>
<dbReference type="InterPro" id="IPR036010">
    <property type="entry name" value="2Fe-2S_ferredoxin-like_sf"/>
</dbReference>
<dbReference type="InterPro" id="IPR017938">
    <property type="entry name" value="Riboflavin_synthase-like_b-brl"/>
</dbReference>
<dbReference type="SUPFAM" id="SSF53706">
    <property type="entry name" value="Formate dehydrogenase/DMSO reductase, domains 1-3"/>
    <property type="match status" value="1"/>
</dbReference>
<feature type="domain" description="FAD-binding FR-type" evidence="6">
    <location>
        <begin position="781"/>
        <end position="886"/>
    </location>
</feature>
<evidence type="ECO:0000313" key="8">
    <source>
        <dbReference type="EMBL" id="OXM49380.1"/>
    </source>
</evidence>
<dbReference type="CDD" id="cd00207">
    <property type="entry name" value="fer2"/>
    <property type="match status" value="1"/>
</dbReference>
<dbReference type="PANTHER" id="PTHR43742:SF6">
    <property type="entry name" value="OXIDOREDUCTASE YYAE-RELATED"/>
    <property type="match status" value="1"/>
</dbReference>
<dbReference type="PROSITE" id="PS51085">
    <property type="entry name" value="2FE2S_FER_2"/>
    <property type="match status" value="1"/>
</dbReference>
<dbReference type="GO" id="GO:0046872">
    <property type="term" value="F:metal ion binding"/>
    <property type="evidence" value="ECO:0007669"/>
    <property type="project" value="UniProtKB-KW"/>
</dbReference>
<dbReference type="InterPro" id="IPR006657">
    <property type="entry name" value="MoPterin_dinucl-bd_dom"/>
</dbReference>
<sequence length="1115" mass="120802">MADVRGYCTLCRSRCGAIYTIENGMMTGVRPDPAHPTGTAMCPKGRAAPELVHSPERLTRPLRRTTPKSASDPQWTEIGWDEAMAEIADRLGTIRAESGAESVAFSVTSPSGTPMSDSIDWVERFIRLFGSPNTLYSTEICNWHKDFAHAFTFGGPLPGPDYARTGLAILWGHNPAKSWLAQSAALAEAKARGARLVVVDPRRSTGALQADLWLRIRPGTDDALALGVAHQLLNRRGHDEQFVRRWTNGPLLVRRDTGRFLRASDLEPDLAGFVAWNATTDAAEPVDTAVLSSKAEQFALHGMRRIPTRGGIVECVPAFALYARACADWPLDRTASTTTIEAASIASFVEELLAAESVSYSAWTGIGQHANATQTERAIATLYALTGSYDAPGGNVVLPKQPANPVTSHAQLDPRQRAKALGLDKFPVGPPSQGWINARDFCQAAIDGDPYRVRALVSFGGNLLLSQPDPQRTAEALRALDFSVHLDLFENPTSRFADLLLPVNTPWEHEAFRAGFEITPSAQERVQLRPRMIEPVGESRSDTEFVFDLAARLGMTDEFFGGRIETGWDHQLAPLELTTERLRAEPGGVDVPLRTGYRKYAEETDGGVTGFATPTGRVELYSERLAEHGQSPVPVARTPEVDTRYPLVLTCAKNGYFCHSQHRGISSLRRRFPEPTVDLSPELASDRGIVDGQWVEIATLSATVTMRARIDSALHRDVVVAEYGWWQPAPDLALPGSDPLVDGGANYNLLIGDDTRDPISGSVALRSTACDVRPAGPSPWTAEREFIVESRALETDDILTLGLRPVDDGGLPDFRPGQHITLAAADEPQVTRSYSLTAAARDTGRTAYSVAVRRLPDGQFSPLVHERFQAGARVLVSPPSGSFALPSGHRQPLVLIAAGIGITPFLSLLETLASEPGTAPEIVLHYGNRNSGSHAFRERIDSLAKRLRTVHVVNHYSRPAPGDTYDVQGRVSADSVEASLIERRARFYLCGPGSMIEEITSGLLARRVPRADIFTEKFHAAPAPVTIADDATATVRFARSGSEATWRKADGTLLQFAEKTGLSLPSGCRLGQCESCAVPVLAGTTAHLVTPPNGLPDDHCLTCQSVPTSDITLDA</sequence>
<dbReference type="PROSITE" id="PS51384">
    <property type="entry name" value="FAD_FR"/>
    <property type="match status" value="1"/>
</dbReference>
<keyword evidence="2" id="KW-0479">Metal-binding</keyword>
<dbReference type="SMART" id="SM00926">
    <property type="entry name" value="Molybdop_Fe4S4"/>
    <property type="match status" value="1"/>
</dbReference>
<dbReference type="PROSITE" id="PS51669">
    <property type="entry name" value="4FE4S_MOW_BIS_MGD"/>
    <property type="match status" value="1"/>
</dbReference>
<dbReference type="Gene3D" id="3.40.228.10">
    <property type="entry name" value="Dimethylsulfoxide Reductase, domain 2"/>
    <property type="match status" value="1"/>
</dbReference>
<dbReference type="GO" id="GO:0051537">
    <property type="term" value="F:2 iron, 2 sulfur cluster binding"/>
    <property type="evidence" value="ECO:0007669"/>
    <property type="project" value="UniProtKB-KW"/>
</dbReference>
<dbReference type="Gene3D" id="3.40.50.740">
    <property type="match status" value="1"/>
</dbReference>
<dbReference type="InterPro" id="IPR001709">
    <property type="entry name" value="Flavoprot_Pyr_Nucl_cyt_Rdtase"/>
</dbReference>
<accession>A0A229RRT1</accession>
<dbReference type="CDD" id="cd06184">
    <property type="entry name" value="flavohem_like_fad_nad_binding"/>
    <property type="match status" value="1"/>
</dbReference>
<evidence type="ECO:0000259" key="6">
    <source>
        <dbReference type="PROSITE" id="PS51384"/>
    </source>
</evidence>
<evidence type="ECO:0000256" key="3">
    <source>
        <dbReference type="ARBA" id="ARBA00023004"/>
    </source>
</evidence>
<dbReference type="EMBL" id="NMQT01000112">
    <property type="protein sequence ID" value="OXM49380.1"/>
    <property type="molecule type" value="Genomic_DNA"/>
</dbReference>
<dbReference type="Gene3D" id="3.10.20.30">
    <property type="match status" value="1"/>
</dbReference>
<evidence type="ECO:0000256" key="1">
    <source>
        <dbReference type="ARBA" id="ARBA00010312"/>
    </source>
</evidence>
<comment type="caution">
    <text evidence="8">The sequence shown here is derived from an EMBL/GenBank/DDBJ whole genome shotgun (WGS) entry which is preliminary data.</text>
</comment>
<keyword evidence="3" id="KW-0408">Iron</keyword>
<organism evidence="8 9">
    <name type="scientific">Amycolatopsis thailandensis</name>
    <dbReference type="NCBI Taxonomy" id="589330"/>
    <lineage>
        <taxon>Bacteria</taxon>
        <taxon>Bacillati</taxon>
        <taxon>Actinomycetota</taxon>
        <taxon>Actinomycetes</taxon>
        <taxon>Pseudonocardiales</taxon>
        <taxon>Pseudonocardiaceae</taxon>
        <taxon>Amycolatopsis</taxon>
    </lineage>
</organism>
<evidence type="ECO:0000256" key="2">
    <source>
        <dbReference type="ARBA" id="ARBA00022723"/>
    </source>
</evidence>
<dbReference type="InterPro" id="IPR017927">
    <property type="entry name" value="FAD-bd_FR_type"/>
</dbReference>
<feature type="domain" description="4Fe-4S Mo/W bis-MGD-type" evidence="7">
    <location>
        <begin position="1"/>
        <end position="56"/>
    </location>
</feature>
<dbReference type="GO" id="GO:0043546">
    <property type="term" value="F:molybdopterin cofactor binding"/>
    <property type="evidence" value="ECO:0007669"/>
    <property type="project" value="InterPro"/>
</dbReference>
<dbReference type="Pfam" id="PF00175">
    <property type="entry name" value="NAD_binding_1"/>
    <property type="match status" value="1"/>
</dbReference>
<dbReference type="InterPro" id="IPR001041">
    <property type="entry name" value="2Fe-2S_ferredoxin-type"/>
</dbReference>
<dbReference type="Gene3D" id="3.30.200.210">
    <property type="match status" value="1"/>
</dbReference>
<dbReference type="InterPro" id="IPR006963">
    <property type="entry name" value="Mopterin_OxRdtase_4Fe-4S_dom"/>
</dbReference>
<dbReference type="OrthoDB" id="7376058at2"/>
<dbReference type="PRINTS" id="PR00371">
    <property type="entry name" value="FPNCR"/>
</dbReference>
<keyword evidence="4" id="KW-0411">Iron-sulfur</keyword>
<dbReference type="PRINTS" id="PR00410">
    <property type="entry name" value="PHEHYDRXLASE"/>
</dbReference>
<dbReference type="Gene3D" id="2.40.40.20">
    <property type="match status" value="1"/>
</dbReference>
<dbReference type="CDD" id="cd02781">
    <property type="entry name" value="MopB_CT_Acetylene-hydratase"/>
    <property type="match status" value="1"/>
</dbReference>
<protein>
    <submittedName>
        <fullName evidence="8">Molybdopterin dinucleotide-binding protein</fullName>
    </submittedName>
</protein>
<keyword evidence="9" id="KW-1185">Reference proteome</keyword>
<proteinExistence type="inferred from homology"/>
<dbReference type="GO" id="GO:0018818">
    <property type="term" value="F:acetylene hydratase activity"/>
    <property type="evidence" value="ECO:0007669"/>
    <property type="project" value="InterPro"/>
</dbReference>
<reference evidence="8 9" key="1">
    <citation type="submission" date="2017-07" db="EMBL/GenBank/DDBJ databases">
        <title>Amycolatopsis thailandensis Genome sequencing and assembly.</title>
        <authorList>
            <person name="Kaur N."/>
            <person name="Mayilraj S."/>
        </authorList>
    </citation>
    <scope>NUCLEOTIDE SEQUENCE [LARGE SCALE GENOMIC DNA]</scope>
    <source>
        <strain evidence="8 9">JCM 16380</strain>
    </source>
</reference>
<evidence type="ECO:0000313" key="9">
    <source>
        <dbReference type="Proteomes" id="UP000215223"/>
    </source>
</evidence>
<dbReference type="InterPro" id="IPR039261">
    <property type="entry name" value="FNR_nucleotide-bd"/>
</dbReference>
<dbReference type="AlphaFoldDB" id="A0A229RRT1"/>
<dbReference type="InterPro" id="IPR001433">
    <property type="entry name" value="OxRdtase_FAD/NAD-bd"/>
</dbReference>
<evidence type="ECO:0000259" key="7">
    <source>
        <dbReference type="PROSITE" id="PS51669"/>
    </source>
</evidence>
<dbReference type="GO" id="GO:0016491">
    <property type="term" value="F:oxidoreductase activity"/>
    <property type="evidence" value="ECO:0007669"/>
    <property type="project" value="InterPro"/>
</dbReference>
<dbReference type="InterPro" id="IPR050612">
    <property type="entry name" value="Prok_Mopterin_Oxidored"/>
</dbReference>
<dbReference type="InterPro" id="IPR012675">
    <property type="entry name" value="Beta-grasp_dom_sf"/>
</dbReference>
<dbReference type="Gene3D" id="3.40.50.80">
    <property type="entry name" value="Nucleotide-binding domain of ferredoxin-NADP reductase (FNR) module"/>
    <property type="match status" value="1"/>
</dbReference>
<dbReference type="SUPFAM" id="SSF54292">
    <property type="entry name" value="2Fe-2S ferredoxin-like"/>
    <property type="match status" value="1"/>
</dbReference>
<evidence type="ECO:0000256" key="4">
    <source>
        <dbReference type="ARBA" id="ARBA00023014"/>
    </source>
</evidence>
<dbReference type="Gene3D" id="2.40.30.10">
    <property type="entry name" value="Translation factors"/>
    <property type="match status" value="1"/>
</dbReference>
<dbReference type="SUPFAM" id="SSF50692">
    <property type="entry name" value="ADC-like"/>
    <property type="match status" value="1"/>
</dbReference>
<dbReference type="Pfam" id="PF01568">
    <property type="entry name" value="Molydop_binding"/>
    <property type="match status" value="1"/>
</dbReference>
<dbReference type="InterPro" id="IPR009010">
    <property type="entry name" value="Asp_de-COase-like_dom_sf"/>
</dbReference>
<dbReference type="Pfam" id="PF00111">
    <property type="entry name" value="Fer2"/>
    <property type="match status" value="1"/>
</dbReference>
<dbReference type="InterPro" id="IPR006656">
    <property type="entry name" value="Mopterin_OxRdtase"/>
</dbReference>
<dbReference type="InterPro" id="IPR037949">
    <property type="entry name" value="MopB_CT_Acetylene-hydratase"/>
</dbReference>